<dbReference type="InterPro" id="IPR036396">
    <property type="entry name" value="Cyt_P450_sf"/>
</dbReference>
<feature type="transmembrane region" description="Helical" evidence="8">
    <location>
        <begin position="26"/>
        <end position="47"/>
    </location>
</feature>
<keyword evidence="2 6" id="KW-0479">Metal-binding</keyword>
<dbReference type="PANTHER" id="PTHR47947">
    <property type="entry name" value="CYTOCHROME P450 82C3-RELATED"/>
    <property type="match status" value="1"/>
</dbReference>
<keyword evidence="8" id="KW-0472">Membrane</keyword>
<dbReference type="InterPro" id="IPR001128">
    <property type="entry name" value="Cyt_P450"/>
</dbReference>
<dbReference type="PROSITE" id="PS00086">
    <property type="entry name" value="CYTOCHROME_P450"/>
    <property type="match status" value="1"/>
</dbReference>
<dbReference type="GO" id="GO:0020037">
    <property type="term" value="F:heme binding"/>
    <property type="evidence" value="ECO:0007669"/>
    <property type="project" value="InterPro"/>
</dbReference>
<accession>A0A1S3BVF3</accession>
<dbReference type="eggNOG" id="KOG0156">
    <property type="taxonomic scope" value="Eukaryota"/>
</dbReference>
<evidence type="ECO:0000313" key="9">
    <source>
        <dbReference type="Proteomes" id="UP001652600"/>
    </source>
</evidence>
<dbReference type="PRINTS" id="PR00463">
    <property type="entry name" value="EP450I"/>
</dbReference>
<evidence type="ECO:0000256" key="7">
    <source>
        <dbReference type="RuleBase" id="RU000461"/>
    </source>
</evidence>
<keyword evidence="4 6" id="KW-0408">Iron</keyword>
<dbReference type="InterPro" id="IPR050651">
    <property type="entry name" value="Plant_Cytochrome_P450_Monoox"/>
</dbReference>
<proteinExistence type="inferred from homology"/>
<dbReference type="Gene3D" id="1.10.630.10">
    <property type="entry name" value="Cytochrome P450"/>
    <property type="match status" value="1"/>
</dbReference>
<organism evidence="9 10">
    <name type="scientific">Cucumis melo</name>
    <name type="common">Muskmelon</name>
    <dbReference type="NCBI Taxonomy" id="3656"/>
    <lineage>
        <taxon>Eukaryota</taxon>
        <taxon>Viridiplantae</taxon>
        <taxon>Streptophyta</taxon>
        <taxon>Embryophyta</taxon>
        <taxon>Tracheophyta</taxon>
        <taxon>Spermatophyta</taxon>
        <taxon>Magnoliopsida</taxon>
        <taxon>eudicotyledons</taxon>
        <taxon>Gunneridae</taxon>
        <taxon>Pentapetalae</taxon>
        <taxon>rosids</taxon>
        <taxon>fabids</taxon>
        <taxon>Cucurbitales</taxon>
        <taxon>Cucurbitaceae</taxon>
        <taxon>Benincaseae</taxon>
        <taxon>Cucumis</taxon>
    </lineage>
</organism>
<dbReference type="GO" id="GO:0016020">
    <property type="term" value="C:membrane"/>
    <property type="evidence" value="ECO:0007669"/>
    <property type="project" value="UniProtKB-SubCell"/>
</dbReference>
<comment type="similarity">
    <text evidence="7">Belongs to the cytochrome P450 family.</text>
</comment>
<keyword evidence="8" id="KW-1133">Transmembrane helix</keyword>
<evidence type="ECO:0000256" key="1">
    <source>
        <dbReference type="ARBA" id="ARBA00022617"/>
    </source>
</evidence>
<keyword evidence="3 7" id="KW-0560">Oxidoreductase</keyword>
<evidence type="ECO:0000256" key="3">
    <source>
        <dbReference type="ARBA" id="ARBA00023002"/>
    </source>
</evidence>
<dbReference type="PRINTS" id="PR00385">
    <property type="entry name" value="P450"/>
</dbReference>
<dbReference type="CDD" id="cd20653">
    <property type="entry name" value="CYP81"/>
    <property type="match status" value="1"/>
</dbReference>
<dbReference type="PANTHER" id="PTHR47947:SF24">
    <property type="entry name" value="ISOFLAVONE 2'-HYDROXYLASE-LIKE"/>
    <property type="match status" value="1"/>
</dbReference>
<evidence type="ECO:0000256" key="4">
    <source>
        <dbReference type="ARBA" id="ARBA00023004"/>
    </source>
</evidence>
<evidence type="ECO:0000313" key="10">
    <source>
        <dbReference type="RefSeq" id="XP_008452618.2"/>
    </source>
</evidence>
<evidence type="ECO:0000256" key="8">
    <source>
        <dbReference type="SAM" id="Phobius"/>
    </source>
</evidence>
<keyword evidence="9" id="KW-1185">Reference proteome</keyword>
<comment type="cofactor">
    <cofactor evidence="6">
        <name>heme</name>
        <dbReference type="ChEBI" id="CHEBI:30413"/>
    </cofactor>
</comment>
<dbReference type="InterPro" id="IPR002401">
    <property type="entry name" value="Cyt_P450_E_grp-I"/>
</dbReference>
<dbReference type="InParanoid" id="A0A1S3BVF3"/>
<protein>
    <submittedName>
        <fullName evidence="10">Cytochrome P450 81Q32-like</fullName>
    </submittedName>
</protein>
<keyword evidence="8" id="KW-0812">Transmembrane</keyword>
<dbReference type="GO" id="GO:0016705">
    <property type="term" value="F:oxidoreductase activity, acting on paired donors, with incorporation or reduction of molecular oxygen"/>
    <property type="evidence" value="ECO:0007669"/>
    <property type="project" value="InterPro"/>
</dbReference>
<dbReference type="Pfam" id="PF00067">
    <property type="entry name" value="p450"/>
    <property type="match status" value="1"/>
</dbReference>
<evidence type="ECO:0000256" key="5">
    <source>
        <dbReference type="ARBA" id="ARBA00023033"/>
    </source>
</evidence>
<gene>
    <name evidence="10" type="primary">LOC103493585</name>
</gene>
<dbReference type="GO" id="GO:0005506">
    <property type="term" value="F:iron ion binding"/>
    <property type="evidence" value="ECO:0007669"/>
    <property type="project" value="InterPro"/>
</dbReference>
<sequence length="538" mass="61981">MGFCFWFCFSQPRKLSFLLRMEDGSWMVNSMVISFLYLLILSILQIFTNHFLHRIRNLPPSPFLSLPIIGQLYLLKAPLHRTLSEISRRHGPILFFQFGFRPVLVVSSPSAAEDCLSKNDVIFANRPRLVSGKYLGYNYTSLLWAPYGEHWRNLRRISSLEILSSHRLQTLSSIRVDEVRKLIRRLYNAENDVVDMRTEFFQLMFNIMMRMIAGKRYYGEAVVADSEEGRRFQEIQEETFRLSGKTNLGDFLRVVKWVGLSKGIENRLRELQIRRDDWMQSLIEEHRKKMDNAHSSSSSSIQGDAKKTMIEVLLSLQQMEPQYYKDEYIRGLMLVLLLAGTEGSINTMEWLLSLLLNHPHSLRRAQMEIDNVVGKTNRLLEESDLTHLPYLRSLIHETLRMYPPGPLLIPHESSQDCHVGGFHVPAGTMLFVNVWAIQNDPTVWVEPEKFNPDRFKSDGEGFKWMPFGAGRRRCPGESLGLRVVGLVIGSLIQCFEWESMGGKCIDMSEGGGLTLPKALPLRTLCRPRSNATHLLSQI</sequence>
<reference evidence="10" key="1">
    <citation type="submission" date="2025-08" db="UniProtKB">
        <authorList>
            <consortium name="RefSeq"/>
        </authorList>
    </citation>
    <scope>IDENTIFICATION</scope>
    <source>
        <tissue evidence="10">Stem</tissue>
    </source>
</reference>
<name>A0A1S3BVF3_CUCME</name>
<keyword evidence="5 7" id="KW-0503">Monooxygenase</keyword>
<feature type="binding site" description="axial binding residue" evidence="6">
    <location>
        <position position="474"/>
    </location>
    <ligand>
        <name>heme</name>
        <dbReference type="ChEBI" id="CHEBI:30413"/>
    </ligand>
    <ligandPart>
        <name>Fe</name>
        <dbReference type="ChEBI" id="CHEBI:18248"/>
    </ligandPart>
</feature>
<dbReference type="KEGG" id="cmo:103493585"/>
<dbReference type="GO" id="GO:0004497">
    <property type="term" value="F:monooxygenase activity"/>
    <property type="evidence" value="ECO:0007669"/>
    <property type="project" value="UniProtKB-KW"/>
</dbReference>
<dbReference type="AlphaFoldDB" id="A0A1S3BVF3"/>
<evidence type="ECO:0000256" key="2">
    <source>
        <dbReference type="ARBA" id="ARBA00022723"/>
    </source>
</evidence>
<dbReference type="InterPro" id="IPR017972">
    <property type="entry name" value="Cyt_P450_CS"/>
</dbReference>
<keyword evidence="1 6" id="KW-0349">Heme</keyword>
<dbReference type="RefSeq" id="XP_008452618.2">
    <property type="nucleotide sequence ID" value="XM_008454396.3"/>
</dbReference>
<dbReference type="SUPFAM" id="SSF48264">
    <property type="entry name" value="Cytochrome P450"/>
    <property type="match status" value="1"/>
</dbReference>
<dbReference type="Proteomes" id="UP001652600">
    <property type="component" value="Chromosome 7"/>
</dbReference>
<evidence type="ECO:0000256" key="6">
    <source>
        <dbReference type="PIRSR" id="PIRSR602401-1"/>
    </source>
</evidence>
<dbReference type="GeneID" id="103493585"/>